<dbReference type="SUPFAM" id="SSF56935">
    <property type="entry name" value="Porins"/>
    <property type="match status" value="1"/>
</dbReference>
<dbReference type="InterPro" id="IPR012910">
    <property type="entry name" value="Plug_dom"/>
</dbReference>
<keyword evidence="6 11" id="KW-0798">TonB box</keyword>
<dbReference type="GO" id="GO:0044718">
    <property type="term" value="P:siderophore transmembrane transport"/>
    <property type="evidence" value="ECO:0007669"/>
    <property type="project" value="TreeGrafter"/>
</dbReference>
<keyword evidence="4 10" id="KW-0812">Transmembrane</keyword>
<dbReference type="RefSeq" id="WP_130542370.1">
    <property type="nucleotide sequence ID" value="NZ_CP042431.1"/>
</dbReference>
<dbReference type="InterPro" id="IPR037066">
    <property type="entry name" value="Plug_dom_sf"/>
</dbReference>
<dbReference type="GO" id="GO:0009279">
    <property type="term" value="C:cell outer membrane"/>
    <property type="evidence" value="ECO:0007669"/>
    <property type="project" value="UniProtKB-SubCell"/>
</dbReference>
<organism evidence="14 15">
    <name type="scientific">Pseudobacter ginsenosidimutans</name>
    <dbReference type="NCBI Taxonomy" id="661488"/>
    <lineage>
        <taxon>Bacteria</taxon>
        <taxon>Pseudomonadati</taxon>
        <taxon>Bacteroidota</taxon>
        <taxon>Chitinophagia</taxon>
        <taxon>Chitinophagales</taxon>
        <taxon>Chitinophagaceae</taxon>
        <taxon>Pseudobacter</taxon>
    </lineage>
</organism>
<evidence type="ECO:0000256" key="3">
    <source>
        <dbReference type="ARBA" id="ARBA00022452"/>
    </source>
</evidence>
<comment type="caution">
    <text evidence="14">The sequence shown here is derived from an EMBL/GenBank/DDBJ whole genome shotgun (WGS) entry which is preliminary data.</text>
</comment>
<sequence length="795" mass="90146">MIRSTIRILSVLMILLMLVVVGFAQPKKFTISGYVRDASSGEALINATISINPGNATVQSNSYGFFSISLTPGKYTLTATYTGFAVITREIALTENYTLDLQMKSSAGELNEVVVTGEKRLKRTNTVALGIQQMSIGQIKKIPAFLGEPDVLKAMLTLPGITSVGEGANGFNVRGGNVDENLIIMDEAPVYNSSHMLGFFSVFNPDAVKNVTLYKGAFPAEFGGRTSSVLDIRMKDGNNQKLAVNGGISTIFSRISIEGPLKKDESSFIIAGRRSYIDVLSKPFMKKDNRDNQFYFYDLTGKANWQLNDKNTIYLSGYYGRDVFSFNNQAFMDWGNMTTTLRWNHLFTQKLFLNTSVYYSKYDYSLKFNSEAKDTKQQSYNWKSDIQTYGVKPTLTWYISNKHQVKTGLNFTMYNFYPGKGVMVDDENKAEINLVRRYGVESAAFVEDTWKVSKALSVQAGVRLNYYAYLSNSSVYHFRDTTANIRKPLDYEEKVGNGTGSKKKISDWTYFEPRVSVRYELKKGTFLKAGYARSSQYMHLLSNTASPTPIDLYFPSTNNIEPSVTDQVSVGVVTVPEFLNLEFSAEVFYKKMKNVLDYIDNANLELNPQVEADLLTGKGKSYGVELEVKKETGKWQGWINYTWSRSYRKTEGISNNEWFLNRYDRTHVINMAVTRELNDKWSVSANFNYGSGTPATYPNVKLDIQGIPIPYNTTGKRNDFRLPAYHRLDVAATMKGRQGKKLKQEWVFGIYNLYARQNAYSIYFRQNEDDPKIREAIRLSILGSIIPSITWNFKF</sequence>
<keyword evidence="5" id="KW-0732">Signal</keyword>
<evidence type="ECO:0000259" key="12">
    <source>
        <dbReference type="Pfam" id="PF00593"/>
    </source>
</evidence>
<dbReference type="InterPro" id="IPR000531">
    <property type="entry name" value="Beta-barrel_TonB"/>
</dbReference>
<keyword evidence="2 10" id="KW-0813">Transport</keyword>
<dbReference type="Proteomes" id="UP000293874">
    <property type="component" value="Unassembled WGS sequence"/>
</dbReference>
<dbReference type="Pfam" id="PF00593">
    <property type="entry name" value="TonB_dep_Rec_b-barrel"/>
    <property type="match status" value="1"/>
</dbReference>
<dbReference type="InterPro" id="IPR008969">
    <property type="entry name" value="CarboxyPept-like_regulatory"/>
</dbReference>
<comment type="similarity">
    <text evidence="10 11">Belongs to the TonB-dependent receptor family.</text>
</comment>
<accession>A0A4Q7MV87</accession>
<keyword evidence="15" id="KW-1185">Reference proteome</keyword>
<dbReference type="PROSITE" id="PS52016">
    <property type="entry name" value="TONB_DEPENDENT_REC_3"/>
    <property type="match status" value="1"/>
</dbReference>
<evidence type="ECO:0000256" key="4">
    <source>
        <dbReference type="ARBA" id="ARBA00022692"/>
    </source>
</evidence>
<dbReference type="InterPro" id="IPR036942">
    <property type="entry name" value="Beta-barrel_TonB_sf"/>
</dbReference>
<evidence type="ECO:0000256" key="2">
    <source>
        <dbReference type="ARBA" id="ARBA00022448"/>
    </source>
</evidence>
<reference evidence="14 15" key="1">
    <citation type="submission" date="2019-02" db="EMBL/GenBank/DDBJ databases">
        <title>Genomic Encyclopedia of Type Strains, Phase IV (KMG-IV): sequencing the most valuable type-strain genomes for metagenomic binning, comparative biology and taxonomic classification.</title>
        <authorList>
            <person name="Goeker M."/>
        </authorList>
    </citation>
    <scope>NUCLEOTIDE SEQUENCE [LARGE SCALE GENOMIC DNA]</scope>
    <source>
        <strain evidence="14 15">DSM 18116</strain>
    </source>
</reference>
<dbReference type="Pfam" id="PF07715">
    <property type="entry name" value="Plug"/>
    <property type="match status" value="1"/>
</dbReference>
<keyword evidence="8 14" id="KW-0675">Receptor</keyword>
<evidence type="ECO:0000313" key="14">
    <source>
        <dbReference type="EMBL" id="RZS71904.1"/>
    </source>
</evidence>
<feature type="domain" description="TonB-dependent receptor-like beta-barrel" evidence="12">
    <location>
        <begin position="289"/>
        <end position="753"/>
    </location>
</feature>
<comment type="subcellular location">
    <subcellularLocation>
        <location evidence="1 10">Cell outer membrane</location>
        <topology evidence="1 10">Multi-pass membrane protein</topology>
    </subcellularLocation>
</comment>
<dbReference type="PANTHER" id="PTHR30069">
    <property type="entry name" value="TONB-DEPENDENT OUTER MEMBRANE RECEPTOR"/>
    <property type="match status" value="1"/>
</dbReference>
<evidence type="ECO:0000256" key="11">
    <source>
        <dbReference type="RuleBase" id="RU003357"/>
    </source>
</evidence>
<dbReference type="SUPFAM" id="SSF49464">
    <property type="entry name" value="Carboxypeptidase regulatory domain-like"/>
    <property type="match status" value="1"/>
</dbReference>
<keyword evidence="7 10" id="KW-0472">Membrane</keyword>
<evidence type="ECO:0000256" key="9">
    <source>
        <dbReference type="ARBA" id="ARBA00023237"/>
    </source>
</evidence>
<dbReference type="Gene3D" id="2.60.40.1120">
    <property type="entry name" value="Carboxypeptidase-like, regulatory domain"/>
    <property type="match status" value="1"/>
</dbReference>
<evidence type="ECO:0000256" key="7">
    <source>
        <dbReference type="ARBA" id="ARBA00023136"/>
    </source>
</evidence>
<dbReference type="Gene3D" id="2.40.170.20">
    <property type="entry name" value="TonB-dependent receptor, beta-barrel domain"/>
    <property type="match status" value="1"/>
</dbReference>
<keyword evidence="3 10" id="KW-1134">Transmembrane beta strand</keyword>
<evidence type="ECO:0000259" key="13">
    <source>
        <dbReference type="Pfam" id="PF07715"/>
    </source>
</evidence>
<protein>
    <submittedName>
        <fullName evidence="14">Outer membrane receptor protein involved in Fe transport</fullName>
    </submittedName>
</protein>
<evidence type="ECO:0000256" key="5">
    <source>
        <dbReference type="ARBA" id="ARBA00022729"/>
    </source>
</evidence>
<keyword evidence="9 10" id="KW-0998">Cell outer membrane</keyword>
<dbReference type="InterPro" id="IPR039426">
    <property type="entry name" value="TonB-dep_rcpt-like"/>
</dbReference>
<dbReference type="Gene3D" id="2.170.130.10">
    <property type="entry name" value="TonB-dependent receptor, plug domain"/>
    <property type="match status" value="1"/>
</dbReference>
<evidence type="ECO:0000256" key="10">
    <source>
        <dbReference type="PROSITE-ProRule" id="PRU01360"/>
    </source>
</evidence>
<dbReference type="EMBL" id="SGXA01000002">
    <property type="protein sequence ID" value="RZS71904.1"/>
    <property type="molecule type" value="Genomic_DNA"/>
</dbReference>
<dbReference type="Pfam" id="PF13715">
    <property type="entry name" value="CarbopepD_reg_2"/>
    <property type="match status" value="1"/>
</dbReference>
<proteinExistence type="inferred from homology"/>
<evidence type="ECO:0000256" key="8">
    <source>
        <dbReference type="ARBA" id="ARBA00023170"/>
    </source>
</evidence>
<evidence type="ECO:0000256" key="1">
    <source>
        <dbReference type="ARBA" id="ARBA00004571"/>
    </source>
</evidence>
<feature type="domain" description="TonB-dependent receptor plug" evidence="13">
    <location>
        <begin position="149"/>
        <end position="226"/>
    </location>
</feature>
<dbReference type="AlphaFoldDB" id="A0A4Q7MV87"/>
<evidence type="ECO:0000313" key="15">
    <source>
        <dbReference type="Proteomes" id="UP000293874"/>
    </source>
</evidence>
<dbReference type="GO" id="GO:0015344">
    <property type="term" value="F:siderophore uptake transmembrane transporter activity"/>
    <property type="evidence" value="ECO:0007669"/>
    <property type="project" value="TreeGrafter"/>
</dbReference>
<evidence type="ECO:0000256" key="6">
    <source>
        <dbReference type="ARBA" id="ARBA00023077"/>
    </source>
</evidence>
<name>A0A4Q7MV87_9BACT</name>
<dbReference type="OrthoDB" id="9803050at2"/>
<dbReference type="PANTHER" id="PTHR30069:SF29">
    <property type="entry name" value="HEMOGLOBIN AND HEMOGLOBIN-HAPTOGLOBIN-BINDING PROTEIN 1-RELATED"/>
    <property type="match status" value="1"/>
</dbReference>
<gene>
    <name evidence="14" type="ORF">EV199_3817</name>
</gene>